<accession>A0A371RKQ9</accession>
<gene>
    <name evidence="2" type="ORF">DX908_12580</name>
</gene>
<proteinExistence type="predicted"/>
<evidence type="ECO:0000259" key="1">
    <source>
        <dbReference type="Pfam" id="PF25109"/>
    </source>
</evidence>
<keyword evidence="3" id="KW-1185">Reference proteome</keyword>
<evidence type="ECO:0000313" key="3">
    <source>
        <dbReference type="Proteomes" id="UP000264589"/>
    </source>
</evidence>
<dbReference type="RefSeq" id="WP_116392657.1">
    <property type="nucleotide sequence ID" value="NZ_QUQO01000001.1"/>
</dbReference>
<comment type="caution">
    <text evidence="2">The sequence shown here is derived from an EMBL/GenBank/DDBJ whole genome shotgun (WGS) entry which is preliminary data.</text>
</comment>
<dbReference type="Pfam" id="PF25109">
    <property type="entry name" value="HAD_PNKP"/>
    <property type="match status" value="1"/>
</dbReference>
<feature type="domain" description="Polynucleotide kinase PNKP phosphatase" evidence="1">
    <location>
        <begin position="3"/>
        <end position="141"/>
    </location>
</feature>
<evidence type="ECO:0000313" key="2">
    <source>
        <dbReference type="EMBL" id="RFB06024.1"/>
    </source>
</evidence>
<dbReference type="InterPro" id="IPR036412">
    <property type="entry name" value="HAD-like_sf"/>
</dbReference>
<organism evidence="2 3">
    <name type="scientific">Parvularcula marina</name>
    <dbReference type="NCBI Taxonomy" id="2292771"/>
    <lineage>
        <taxon>Bacteria</taxon>
        <taxon>Pseudomonadati</taxon>
        <taxon>Pseudomonadota</taxon>
        <taxon>Alphaproteobacteria</taxon>
        <taxon>Parvularculales</taxon>
        <taxon>Parvularculaceae</taxon>
        <taxon>Parvularcula</taxon>
    </lineage>
</organism>
<protein>
    <recommendedName>
        <fullName evidence="1">Polynucleotide kinase PNKP phosphatase domain-containing protein</fullName>
    </recommendedName>
</protein>
<dbReference type="Proteomes" id="UP000264589">
    <property type="component" value="Unassembled WGS sequence"/>
</dbReference>
<dbReference type="Gene3D" id="3.40.50.1000">
    <property type="entry name" value="HAD superfamily/HAD-like"/>
    <property type="match status" value="1"/>
</dbReference>
<sequence>MFIICDLDGTLADIEHRRHHVTTRPKNWSAFFRACTEDSPIVPVIETVKALYAAGHRIEIWSGRSDEVRHETEIWLAAAGLPDVTLKMRADGDSTPDDVLKESWLLEEPALPDLVFDDRNKVVAMWRRHGIVCAQVAPGDF</sequence>
<dbReference type="EMBL" id="QUQO01000001">
    <property type="protein sequence ID" value="RFB06024.1"/>
    <property type="molecule type" value="Genomic_DNA"/>
</dbReference>
<reference evidence="2 3" key="1">
    <citation type="submission" date="2018-08" db="EMBL/GenBank/DDBJ databases">
        <title>Parvularcula sp. SM1705, isolated from surface water of the South Sea China.</title>
        <authorList>
            <person name="Sun L."/>
        </authorList>
    </citation>
    <scope>NUCLEOTIDE SEQUENCE [LARGE SCALE GENOMIC DNA]</scope>
    <source>
        <strain evidence="2 3">SM1705</strain>
    </source>
</reference>
<dbReference type="AlphaFoldDB" id="A0A371RKQ9"/>
<name>A0A371RKQ9_9PROT</name>
<dbReference type="InterPro" id="IPR056782">
    <property type="entry name" value="HAD_PNKP"/>
</dbReference>
<dbReference type="InParanoid" id="A0A371RKQ9"/>
<dbReference type="InterPro" id="IPR023214">
    <property type="entry name" value="HAD_sf"/>
</dbReference>
<dbReference type="OrthoDB" id="7592866at2"/>
<dbReference type="SUPFAM" id="SSF56784">
    <property type="entry name" value="HAD-like"/>
    <property type="match status" value="1"/>
</dbReference>